<evidence type="ECO:0000313" key="2">
    <source>
        <dbReference type="EMBL" id="GIH63831.1"/>
    </source>
</evidence>
<reference evidence="2 3" key="1">
    <citation type="submission" date="2021-01" db="EMBL/GenBank/DDBJ databases">
        <title>Whole genome shotgun sequence of Microbispora siamensis NBRC 104113.</title>
        <authorList>
            <person name="Komaki H."/>
            <person name="Tamura T."/>
        </authorList>
    </citation>
    <scope>NUCLEOTIDE SEQUENCE [LARGE SCALE GENOMIC DNA]</scope>
    <source>
        <strain evidence="2 3">NBRC 104113</strain>
    </source>
</reference>
<keyword evidence="1" id="KW-0472">Membrane</keyword>
<feature type="transmembrane region" description="Helical" evidence="1">
    <location>
        <begin position="58"/>
        <end position="82"/>
    </location>
</feature>
<name>A0ABQ4GQX0_9ACTN</name>
<dbReference type="NCBIfam" id="NF033218">
    <property type="entry name" value="anchor_AmaP"/>
    <property type="match status" value="1"/>
</dbReference>
<evidence type="ECO:0000256" key="1">
    <source>
        <dbReference type="SAM" id="Phobius"/>
    </source>
</evidence>
<keyword evidence="1" id="KW-1133">Transmembrane helix</keyword>
<keyword evidence="1" id="KW-0812">Transmembrane</keyword>
<evidence type="ECO:0008006" key="4">
    <source>
        <dbReference type="Google" id="ProtNLM"/>
    </source>
</evidence>
<gene>
    <name evidence="2" type="ORF">Msi02_46480</name>
</gene>
<evidence type="ECO:0000313" key="3">
    <source>
        <dbReference type="Proteomes" id="UP000660454"/>
    </source>
</evidence>
<dbReference type="RefSeq" id="WP_079318967.1">
    <property type="nucleotide sequence ID" value="NZ_BOOF01000028.1"/>
</dbReference>
<dbReference type="Proteomes" id="UP000660454">
    <property type="component" value="Unassembled WGS sequence"/>
</dbReference>
<proteinExistence type="predicted"/>
<keyword evidence="3" id="KW-1185">Reference proteome</keyword>
<protein>
    <recommendedName>
        <fullName evidence="4">Alkaline shock response membrane anchor protein AmaP</fullName>
    </recommendedName>
</protein>
<accession>A0ABQ4GQX0</accession>
<organism evidence="2 3">
    <name type="scientific">Microbispora siamensis</name>
    <dbReference type="NCBI Taxonomy" id="564413"/>
    <lineage>
        <taxon>Bacteria</taxon>
        <taxon>Bacillati</taxon>
        <taxon>Actinomycetota</taxon>
        <taxon>Actinomycetes</taxon>
        <taxon>Streptosporangiales</taxon>
        <taxon>Streptosporangiaceae</taxon>
        <taxon>Microbispora</taxon>
    </lineage>
</organism>
<dbReference type="EMBL" id="BOOF01000028">
    <property type="protein sequence ID" value="GIH63831.1"/>
    <property type="molecule type" value="Genomic_DNA"/>
</dbReference>
<comment type="caution">
    <text evidence="2">The sequence shown here is derived from an EMBL/GenBank/DDBJ whole genome shotgun (WGS) entry which is preliminary data.</text>
</comment>
<sequence length="192" mass="20207">MKTRSGKGNRAGLALFGLVLLAAGGLALARALGAFGDAAVREPVVDAGARNLAATAPWFWPVVAAIAFVIGLVGLAWLLALLRVDRPRRLRLESDTSGVTEIDAHPASEALAEQVSAYPEVRRAHAVLRGSSDDPHLDLGVSAVEPADLGALVTRLHDEAVPDLRTTLGLRRLPAMVRLNLTGGGRRTRAVH</sequence>